<feature type="chain" id="PRO_5002703270" evidence="3">
    <location>
        <begin position="17"/>
        <end position="337"/>
    </location>
</feature>
<keyword evidence="2" id="KW-0677">Repeat</keyword>
<sequence>MKFLVALCVMAVGVSAQYGESGVIYPDGTLRQLTPEEAANIAEFGESGVVFKDGSNKQFDMEFAALHNNLPAPARPEEVAFGPYGYHGIIKPDGNNVQFSHDQHSNVVLVGPSGVITADGKNLQLDQDGLPLPLRRKRAVSLEGPSGVLFADGQKRHLPVGVTVVSVGPSGATLSNGKHVQFREKRAASGAVVGSAGFITPSGVPVQLAPGVTVASSGPSGIVLSTGENVQYDRKKRFASGAVVGSAGYITPSGVPVQLAPGEAVVANGPSGLVLSTGKNVQFDRRKRAAPSKATVGESGIITPGGRLIQFPHDVSVVLAGPSAAILSNGDIVQYEF</sequence>
<evidence type="ECO:0000256" key="3">
    <source>
        <dbReference type="SAM" id="SignalP"/>
    </source>
</evidence>
<reference evidence="4" key="1">
    <citation type="submission" date="2007-05" db="EMBL/GenBank/DDBJ databases">
        <title>Transcripts for a family of proteins found only in the cuticle of Crustacea.</title>
        <authorList>
            <person name="Kennedy P.J."/>
            <person name="Shafer T.H."/>
        </authorList>
    </citation>
    <scope>NUCLEOTIDE SEQUENCE</scope>
</reference>
<name>A6YPV3_CALSI</name>
<feature type="signal peptide" evidence="3">
    <location>
        <begin position="1"/>
        <end position="16"/>
    </location>
</feature>
<proteinExistence type="evidence at transcript level"/>
<dbReference type="AlphaFoldDB" id="A6YPV3"/>
<protein>
    <submittedName>
        <fullName evidence="4">Cuticle proprotein proCP5.1</fullName>
    </submittedName>
</protein>
<evidence type="ECO:0000256" key="1">
    <source>
        <dbReference type="ARBA" id="ARBA00022460"/>
    </source>
</evidence>
<dbReference type="InterPro" id="IPR012539">
    <property type="entry name" value="Cuticle_1"/>
</dbReference>
<keyword evidence="1" id="KW-0193">Cuticle</keyword>
<evidence type="ECO:0000256" key="2">
    <source>
        <dbReference type="ARBA" id="ARBA00022737"/>
    </source>
</evidence>
<dbReference type="EMBL" id="EF639838">
    <property type="protein sequence ID" value="ABR27686.1"/>
    <property type="molecule type" value="mRNA"/>
</dbReference>
<dbReference type="GO" id="GO:0042302">
    <property type="term" value="F:structural constituent of cuticle"/>
    <property type="evidence" value="ECO:0007669"/>
    <property type="project" value="UniProtKB-KW"/>
</dbReference>
<keyword evidence="3" id="KW-0732">Signal</keyword>
<organism evidence="4">
    <name type="scientific">Callinectes sapidus</name>
    <name type="common">Blue crab</name>
    <dbReference type="NCBI Taxonomy" id="6763"/>
    <lineage>
        <taxon>Eukaryota</taxon>
        <taxon>Metazoa</taxon>
        <taxon>Ecdysozoa</taxon>
        <taxon>Arthropoda</taxon>
        <taxon>Crustacea</taxon>
        <taxon>Multicrustacea</taxon>
        <taxon>Malacostraca</taxon>
        <taxon>Eumalacostraca</taxon>
        <taxon>Eucarida</taxon>
        <taxon>Decapoda</taxon>
        <taxon>Pleocyemata</taxon>
        <taxon>Brachyura</taxon>
        <taxon>Eubrachyura</taxon>
        <taxon>Portunoidea</taxon>
        <taxon>Portunidae</taxon>
        <taxon>Portuninae</taxon>
        <taxon>Callinectes</taxon>
    </lineage>
</organism>
<dbReference type="Pfam" id="PF08140">
    <property type="entry name" value="Cuticle_1"/>
    <property type="match status" value="6"/>
</dbReference>
<evidence type="ECO:0000313" key="4">
    <source>
        <dbReference type="EMBL" id="ABR27686.1"/>
    </source>
</evidence>
<accession>A6YPV3</accession>